<gene>
    <name evidence="2" type="ORF">GTZ99_04430</name>
</gene>
<evidence type="ECO:0000256" key="1">
    <source>
        <dbReference type="SAM" id="MobiDB-lite"/>
    </source>
</evidence>
<evidence type="ECO:0000313" key="3">
    <source>
        <dbReference type="Proteomes" id="UP000753724"/>
    </source>
</evidence>
<comment type="caution">
    <text evidence="2">The sequence shown here is derived from an EMBL/GenBank/DDBJ whole genome shotgun (WGS) entry which is preliminary data.</text>
</comment>
<feature type="region of interest" description="Disordered" evidence="1">
    <location>
        <begin position="20"/>
        <end position="48"/>
    </location>
</feature>
<organism evidence="2 3">
    <name type="scientific">Novosphingobium ovatum</name>
    <dbReference type="NCBI Taxonomy" id="1908523"/>
    <lineage>
        <taxon>Bacteria</taxon>
        <taxon>Pseudomonadati</taxon>
        <taxon>Pseudomonadota</taxon>
        <taxon>Alphaproteobacteria</taxon>
        <taxon>Sphingomonadales</taxon>
        <taxon>Sphingomonadaceae</taxon>
        <taxon>Novosphingobium</taxon>
    </lineage>
</organism>
<proteinExistence type="predicted"/>
<evidence type="ECO:0000313" key="2">
    <source>
        <dbReference type="EMBL" id="NBC35801.1"/>
    </source>
</evidence>
<feature type="compositionally biased region" description="Low complexity" evidence="1">
    <location>
        <begin position="36"/>
        <end position="48"/>
    </location>
</feature>
<dbReference type="Proteomes" id="UP000753724">
    <property type="component" value="Unassembled WGS sequence"/>
</dbReference>
<keyword evidence="3" id="KW-1185">Reference proteome</keyword>
<reference evidence="3" key="1">
    <citation type="submission" date="2020-01" db="EMBL/GenBank/DDBJ databases">
        <title>Sphingomonas sp. strain CSW-10.</title>
        <authorList>
            <person name="Chen W.-M."/>
        </authorList>
    </citation>
    <scope>NUCLEOTIDE SEQUENCE [LARGE SCALE GENOMIC DNA]</scope>
    <source>
        <strain evidence="3">FSY-8</strain>
    </source>
</reference>
<accession>A0ABW9XB82</accession>
<sequence>MATAAFGASGWAPGAAIAQQGPESLLPPGYDRPARARPTASPAPVRAAPAAAPAVPRIEAAPVIAPMPLLPEGGAAVEHAAPVVSGPVSLPNGITSFDQLLALPAAQLDQLLGLTPKYDIPPAAQRSLRHVGIIAASEGGMGPYALVNQPGALVRAALAGNSGHLVSRWGHILLRRALASRMDAPQDMNPAEFVALRAALLVRMGEGDAARALVQDVDPGNYDATLTQAAMEAYVATADLTGFCPVMALQGYNRRDAQWMALQGICMAFTGQAAQGLAQLDGMTAKGAMTKIDMLLAQKYAGAAGMAGKGGRRAVKIEWEGISDMSPWRYALAIGVGLTPPASLMADTHGRYDAMTALAPMVGLGLRADASDRAGAWGILSAGAMVDLYSQIYLQDDITGGPADRALLLRDAYVGDSPEARADAMRKLWEGAGDANARYGRMVLTAYAAARLPASGNLASGAGDVLASMLAAGLDANAARWWTVVDKGSDGWAQLALAMPQAGAVDGGAIDSFRSADKSDKQHRTAMLVAGLAGLGRISDSTRRDYESKLEMRLDGNSRWIAAIDQAAAVNNAPLVAMLAGLGMQGDSWAKMTPRFLYHMVAALNRVGLNAEARMIAAEAVARG</sequence>
<protein>
    <submittedName>
        <fullName evidence="2">Uncharacterized protein</fullName>
    </submittedName>
</protein>
<name>A0ABW9XB82_9SPHN</name>
<dbReference type="EMBL" id="JAAAPO010000002">
    <property type="protein sequence ID" value="NBC35801.1"/>
    <property type="molecule type" value="Genomic_DNA"/>
</dbReference>